<reference evidence="1 2" key="1">
    <citation type="submission" date="2014-04" db="EMBL/GenBank/DDBJ databases">
        <title>Evolutionary Origins and Diversification of the Mycorrhizal Mutualists.</title>
        <authorList>
            <consortium name="DOE Joint Genome Institute"/>
            <consortium name="Mycorrhizal Genomics Consortium"/>
            <person name="Kohler A."/>
            <person name="Kuo A."/>
            <person name="Nagy L.G."/>
            <person name="Floudas D."/>
            <person name="Copeland A."/>
            <person name="Barry K.W."/>
            <person name="Cichocki N."/>
            <person name="Veneault-Fourrey C."/>
            <person name="LaButti K."/>
            <person name="Lindquist E.A."/>
            <person name="Lipzen A."/>
            <person name="Lundell T."/>
            <person name="Morin E."/>
            <person name="Murat C."/>
            <person name="Riley R."/>
            <person name="Ohm R."/>
            <person name="Sun H."/>
            <person name="Tunlid A."/>
            <person name="Henrissat B."/>
            <person name="Grigoriev I.V."/>
            <person name="Hibbett D.S."/>
            <person name="Martin F."/>
        </authorList>
    </citation>
    <scope>NUCLEOTIDE SEQUENCE [LARGE SCALE GENOMIC DNA]</scope>
    <source>
        <strain evidence="1 2">Koide BX008</strain>
    </source>
</reference>
<protein>
    <submittedName>
        <fullName evidence="1">Uncharacterized protein</fullName>
    </submittedName>
</protein>
<dbReference type="STRING" id="946122.A0A0C2WX17"/>
<keyword evidence="2" id="KW-1185">Reference proteome</keyword>
<dbReference type="Pfam" id="PF13911">
    <property type="entry name" value="AhpC-TSA_2"/>
    <property type="match status" value="1"/>
</dbReference>
<dbReference type="InterPro" id="IPR032801">
    <property type="entry name" value="PXL2A/B/C"/>
</dbReference>
<gene>
    <name evidence="1" type="ORF">M378DRAFT_167586</name>
</gene>
<dbReference type="InParanoid" id="A0A0C2WX17"/>
<accession>A0A0C2WX17</accession>
<dbReference type="PANTHER" id="PTHR28630">
    <property type="match status" value="1"/>
</dbReference>
<dbReference type="CDD" id="cd02970">
    <property type="entry name" value="PRX_like2"/>
    <property type="match status" value="1"/>
</dbReference>
<evidence type="ECO:0000313" key="1">
    <source>
        <dbReference type="EMBL" id="KIL60908.1"/>
    </source>
</evidence>
<dbReference type="EMBL" id="KN818291">
    <property type="protein sequence ID" value="KIL60908.1"/>
    <property type="molecule type" value="Genomic_DNA"/>
</dbReference>
<name>A0A0C2WX17_AMAMK</name>
<dbReference type="Gene3D" id="3.40.30.10">
    <property type="entry name" value="Glutaredoxin"/>
    <property type="match status" value="1"/>
</dbReference>
<proteinExistence type="predicted"/>
<dbReference type="AlphaFoldDB" id="A0A0C2WX17"/>
<dbReference type="InterPro" id="IPR036249">
    <property type="entry name" value="Thioredoxin-like_sf"/>
</dbReference>
<dbReference type="OrthoDB" id="40334at2759"/>
<dbReference type="HOGENOM" id="CLU_035338_1_1_1"/>
<dbReference type="PANTHER" id="PTHR28630:SF3">
    <property type="entry name" value="PEROXIREDOXIN-LIKE 2C"/>
    <property type="match status" value="1"/>
</dbReference>
<organism evidence="1 2">
    <name type="scientific">Amanita muscaria (strain Koide BX008)</name>
    <dbReference type="NCBI Taxonomy" id="946122"/>
    <lineage>
        <taxon>Eukaryota</taxon>
        <taxon>Fungi</taxon>
        <taxon>Dikarya</taxon>
        <taxon>Basidiomycota</taxon>
        <taxon>Agaricomycotina</taxon>
        <taxon>Agaricomycetes</taxon>
        <taxon>Agaricomycetidae</taxon>
        <taxon>Agaricales</taxon>
        <taxon>Pluteineae</taxon>
        <taxon>Amanitaceae</taxon>
        <taxon>Amanita</taxon>
    </lineage>
</organism>
<evidence type="ECO:0000313" key="2">
    <source>
        <dbReference type="Proteomes" id="UP000054549"/>
    </source>
</evidence>
<sequence length="200" mass="21819">MSKEIPDPETISKASDILVYGAKGEEVKFGSLFDQNKTIVVFIRHFFCGSFQAYVSHVSQVPQSALDEAGTKIVVIGCGEWAGIQAYADTTKFSGQIYADPSRKLYHSLGMTIETLATTPSGQQKRSYLTSSFFSNVIQSIWRGPLQHPNLIGKQGNISQLGGEFIFGPGNSCSFASRMQHTEDHVEVADLMAVAGVKYP</sequence>
<dbReference type="SUPFAM" id="SSF52833">
    <property type="entry name" value="Thioredoxin-like"/>
    <property type="match status" value="1"/>
</dbReference>
<dbReference type="Proteomes" id="UP000054549">
    <property type="component" value="Unassembled WGS sequence"/>
</dbReference>